<dbReference type="OrthoDB" id="10263554at2759"/>
<comment type="similarity">
    <text evidence="1 5">Belongs to the V-ATPase H subunit family.</text>
</comment>
<evidence type="ECO:0000313" key="8">
    <source>
        <dbReference type="Proteomes" id="UP000662931"/>
    </source>
</evidence>
<name>A0A875S2F6_EENNA</name>
<dbReference type="Gene3D" id="1.25.40.150">
    <property type="entry name" value="V-type ATPase, subunit H, C-terminal domain"/>
    <property type="match status" value="1"/>
</dbReference>
<accession>A0A875S2F6</accession>
<evidence type="ECO:0000256" key="3">
    <source>
        <dbReference type="ARBA" id="ARBA00022781"/>
    </source>
</evidence>
<dbReference type="Proteomes" id="UP000662931">
    <property type="component" value="Chromosome 3"/>
</dbReference>
<comment type="subunit">
    <text evidence="5">V-ATPase is a heteromultimeric enzyme made up of two complexes: the ATP-hydrolytic V1 complex and the proton translocation V0 complex.</text>
</comment>
<dbReference type="InterPro" id="IPR016024">
    <property type="entry name" value="ARM-type_fold"/>
</dbReference>
<dbReference type="PANTHER" id="PTHR10698:SF0">
    <property type="entry name" value="V-TYPE PROTON ATPASE SUBUNIT H"/>
    <property type="match status" value="1"/>
</dbReference>
<evidence type="ECO:0000256" key="2">
    <source>
        <dbReference type="ARBA" id="ARBA00022448"/>
    </source>
</evidence>
<dbReference type="InterPro" id="IPR038497">
    <property type="entry name" value="ATPase_V1-cplx_hsu_C_sf"/>
</dbReference>
<dbReference type="InterPro" id="IPR011989">
    <property type="entry name" value="ARM-like"/>
</dbReference>
<dbReference type="RefSeq" id="XP_038779091.1">
    <property type="nucleotide sequence ID" value="XM_038923163.1"/>
</dbReference>
<keyword evidence="4 5" id="KW-0406">Ion transport</keyword>
<dbReference type="KEGG" id="bnn:FOA43_002881"/>
<dbReference type="Gene3D" id="1.25.10.10">
    <property type="entry name" value="Leucine-rich Repeat Variant"/>
    <property type="match status" value="1"/>
</dbReference>
<dbReference type="Pfam" id="PF11698">
    <property type="entry name" value="V-ATPase_H_C"/>
    <property type="match status" value="1"/>
</dbReference>
<dbReference type="AlphaFoldDB" id="A0A875S2F6"/>
<dbReference type="GO" id="GO:0000329">
    <property type="term" value="C:fungal-type vacuole membrane"/>
    <property type="evidence" value="ECO:0007669"/>
    <property type="project" value="TreeGrafter"/>
</dbReference>
<dbReference type="InterPro" id="IPR004908">
    <property type="entry name" value="ATPase_V1-cplx_hsu"/>
</dbReference>
<evidence type="ECO:0000259" key="6">
    <source>
        <dbReference type="Pfam" id="PF11698"/>
    </source>
</evidence>
<comment type="function">
    <text evidence="5">Subunit of the V1 complex of vacuolar(H+)-ATPase (V-ATPase), a multisubunit enzyme composed of a peripheral complex (V1) that hydrolyzes ATP and a membrane integral complex (V0) that translocates protons. V-ATPase is responsible for acidifying and maintaining the pH of intracellular compartments.</text>
</comment>
<gene>
    <name evidence="7" type="ORF">FOA43_002881</name>
</gene>
<protein>
    <recommendedName>
        <fullName evidence="5">V-type proton ATPase subunit H</fullName>
    </recommendedName>
</protein>
<dbReference type="PIRSF" id="PIRSF032184">
    <property type="entry name" value="ATPase_V1_H"/>
    <property type="match status" value="1"/>
</dbReference>
<evidence type="ECO:0000256" key="4">
    <source>
        <dbReference type="ARBA" id="ARBA00023065"/>
    </source>
</evidence>
<sequence length="458" mass="53091">MTVEMKFPQFKLEGDIVNDILINSRNRTIAWSACVKANYLKEEEANCLKRVSDCAEVKDRVNVIMKDADLYAEKMISIVSRPTQDDIARFVLVIIVDTLVTPDRDFSKYILGTSHVNSSLPYAPLTKLLESKDESIRLCASYVLTLLLTSRDAAKSGKEKTLLPLYRFIDKSLLKDESVDMNFVGVQLLKELLQIKIYRDFYWKHQKELFPSLLQILLERRGELQMKYYTVFSVWLITFNKSAVVDLNEQYPNIIEILYAIGKDAVKEKIVRLAIDSLINLLNISDKREKEQVVKHYLLAEGLEITKQLLERKWADEELKADLNDMLETLDDAVTTLTTFDEYANELKTKTFVWSPSHKSEEFWYENIDKFKENNWRLLKEMVALLGEKKTDDEKKLYQNQAIVCFDISQMIKQAPETAKVLEKIGGKSKVMNLMNSQNQNVKYEALRTTQQLVAMTL</sequence>
<dbReference type="GO" id="GO:0000221">
    <property type="term" value="C:vacuolar proton-transporting V-type ATPase, V1 domain"/>
    <property type="evidence" value="ECO:0007669"/>
    <property type="project" value="UniProtKB-UniRule"/>
</dbReference>
<reference evidence="7" key="1">
    <citation type="submission" date="2020-10" db="EMBL/GenBank/DDBJ databases">
        <authorList>
            <person name="Roach M.J.R."/>
        </authorList>
    </citation>
    <scope>NUCLEOTIDE SEQUENCE</scope>
    <source>
        <strain evidence="7">CBS 1945</strain>
    </source>
</reference>
<dbReference type="PANTHER" id="PTHR10698">
    <property type="entry name" value="V-TYPE PROTON ATPASE SUBUNIT H"/>
    <property type="match status" value="1"/>
</dbReference>
<dbReference type="EMBL" id="CP064814">
    <property type="protein sequence ID" value="QPG75526.1"/>
    <property type="molecule type" value="Genomic_DNA"/>
</dbReference>
<evidence type="ECO:0000256" key="1">
    <source>
        <dbReference type="ARBA" id="ARBA00008613"/>
    </source>
</evidence>
<feature type="domain" description="ATPase V1 complex subunit H C-terminal" evidence="6">
    <location>
        <begin position="337"/>
        <end position="455"/>
    </location>
</feature>
<dbReference type="GeneID" id="62196282"/>
<keyword evidence="3 5" id="KW-0375">Hydrogen ion transport</keyword>
<evidence type="ECO:0000313" key="7">
    <source>
        <dbReference type="EMBL" id="QPG75526.1"/>
    </source>
</evidence>
<dbReference type="InterPro" id="IPR011987">
    <property type="entry name" value="ATPase_V1-cplx_hsu_C"/>
</dbReference>
<proteinExistence type="inferred from homology"/>
<dbReference type="GO" id="GO:0046961">
    <property type="term" value="F:proton-transporting ATPase activity, rotational mechanism"/>
    <property type="evidence" value="ECO:0007669"/>
    <property type="project" value="UniProtKB-UniRule"/>
</dbReference>
<dbReference type="Pfam" id="PF03224">
    <property type="entry name" value="V-ATPase_H_N"/>
    <property type="match status" value="1"/>
</dbReference>
<organism evidence="7 8">
    <name type="scientific">Eeniella nana</name>
    <name type="common">Yeast</name>
    <name type="synonym">Brettanomyces nanus</name>
    <dbReference type="NCBI Taxonomy" id="13502"/>
    <lineage>
        <taxon>Eukaryota</taxon>
        <taxon>Fungi</taxon>
        <taxon>Dikarya</taxon>
        <taxon>Ascomycota</taxon>
        <taxon>Saccharomycotina</taxon>
        <taxon>Pichiomycetes</taxon>
        <taxon>Pichiales</taxon>
        <taxon>Pichiaceae</taxon>
        <taxon>Brettanomyces</taxon>
    </lineage>
</organism>
<evidence type="ECO:0000256" key="5">
    <source>
        <dbReference type="PIRNR" id="PIRNR032184"/>
    </source>
</evidence>
<keyword evidence="8" id="KW-1185">Reference proteome</keyword>
<dbReference type="SUPFAM" id="SSF48371">
    <property type="entry name" value="ARM repeat"/>
    <property type="match status" value="1"/>
</dbReference>
<keyword evidence="2 5" id="KW-0813">Transport</keyword>